<reference evidence="2" key="1">
    <citation type="submission" date="2017-09" db="EMBL/GenBank/DDBJ databases">
        <authorList>
            <person name="Varghese N."/>
            <person name="Submissions S."/>
        </authorList>
    </citation>
    <scope>NUCLEOTIDE SEQUENCE [LARGE SCALE GENOMIC DNA]</scope>
    <source>
        <strain evidence="2">MSL47</strain>
    </source>
</reference>
<dbReference type="PANTHER" id="PTHR34387">
    <property type="entry name" value="SLR1258 PROTEIN"/>
    <property type="match status" value="1"/>
</dbReference>
<dbReference type="InterPro" id="IPR007497">
    <property type="entry name" value="SIMPL/DUF541"/>
</dbReference>
<dbReference type="Pfam" id="PF04402">
    <property type="entry name" value="SIMPL"/>
    <property type="match status" value="1"/>
</dbReference>
<dbReference type="GO" id="GO:0006974">
    <property type="term" value="P:DNA damage response"/>
    <property type="evidence" value="ECO:0007669"/>
    <property type="project" value="TreeGrafter"/>
</dbReference>
<dbReference type="EMBL" id="OBDZ01000009">
    <property type="protein sequence ID" value="SNY25029.1"/>
    <property type="molecule type" value="Genomic_DNA"/>
</dbReference>
<keyword evidence="1" id="KW-0808">Transferase</keyword>
<keyword evidence="1" id="KW-0418">Kinase</keyword>
<proteinExistence type="predicted"/>
<accession>A0A285GN89</accession>
<name>A0A285GN89_9FIRM</name>
<sequence length="243" mass="28243">MRQIKKIIILTLIILLNLIITPSLEAETDFKNISTIGSAEITLRPDQAIIRLEINGEGSNKSRLNHQFREEIKKLTSKLQELFSNNIEIIQGEIEIVSYLDKANHFSKEIYRGTTYLKIKLDNNLIDNLNKLVDNIQDLNPVNSRVTYNQPDDFSYKIDRAYYTFKDPLKYQNQLLQEALNNSTAKLNVLLKLSSFKLVGIYQLKELQPSNISTYQEEINLERIKEATEESFKTELRVIYQVN</sequence>
<evidence type="ECO:0000313" key="1">
    <source>
        <dbReference type="EMBL" id="SNY25029.1"/>
    </source>
</evidence>
<dbReference type="Proteomes" id="UP000219573">
    <property type="component" value="Unassembled WGS sequence"/>
</dbReference>
<dbReference type="AlphaFoldDB" id="A0A285GN89"/>
<dbReference type="InterPro" id="IPR052022">
    <property type="entry name" value="26kDa_periplasmic_antigen"/>
</dbReference>
<organism evidence="1 2">
    <name type="scientific">Orenia metallireducens</name>
    <dbReference type="NCBI Taxonomy" id="1413210"/>
    <lineage>
        <taxon>Bacteria</taxon>
        <taxon>Bacillati</taxon>
        <taxon>Bacillota</taxon>
        <taxon>Clostridia</taxon>
        <taxon>Halanaerobiales</taxon>
        <taxon>Halobacteroidaceae</taxon>
        <taxon>Orenia</taxon>
    </lineage>
</organism>
<dbReference type="RefSeq" id="WP_172431861.1">
    <property type="nucleotide sequence ID" value="NZ_OBDZ01000009.1"/>
</dbReference>
<gene>
    <name evidence="1" type="ORF">SAMN06265827_10920</name>
</gene>
<dbReference type="PANTHER" id="PTHR34387:SF2">
    <property type="entry name" value="SLR1258 PROTEIN"/>
    <property type="match status" value="1"/>
</dbReference>
<dbReference type="GO" id="GO:0016301">
    <property type="term" value="F:kinase activity"/>
    <property type="evidence" value="ECO:0007669"/>
    <property type="project" value="UniProtKB-KW"/>
</dbReference>
<evidence type="ECO:0000313" key="2">
    <source>
        <dbReference type="Proteomes" id="UP000219573"/>
    </source>
</evidence>
<keyword evidence="2" id="KW-1185">Reference proteome</keyword>
<dbReference type="Gene3D" id="3.30.70.2970">
    <property type="entry name" value="Protein of unknown function (DUF541), domain 2"/>
    <property type="match status" value="1"/>
</dbReference>
<dbReference type="Gene3D" id="3.30.110.170">
    <property type="entry name" value="Protein of unknown function (DUF541), domain 1"/>
    <property type="match status" value="1"/>
</dbReference>
<protein>
    <submittedName>
        <fullName evidence="1">Uncharacterized conserved protein YggE, contains kinase-interacting SIMPL domain</fullName>
    </submittedName>
</protein>